<dbReference type="Pfam" id="PF13490">
    <property type="entry name" value="zf-HC2"/>
    <property type="match status" value="1"/>
</dbReference>
<name>A0A5B9DSD2_9HYPH</name>
<dbReference type="Proteomes" id="UP000321062">
    <property type="component" value="Chromosome"/>
</dbReference>
<keyword evidence="2" id="KW-1185">Reference proteome</keyword>
<reference evidence="1 2" key="1">
    <citation type="journal article" date="2015" name="Int. J. Syst. Evol. Microbiol.">
        <title>Youhaiella tibetensis gen. nov., sp. nov., isolated from subsurface sediment.</title>
        <authorList>
            <person name="Wang Y.X."/>
            <person name="Huang F.Q."/>
            <person name="Nogi Y."/>
            <person name="Pang S.J."/>
            <person name="Wang P.K."/>
            <person name="Lv J."/>
        </authorList>
    </citation>
    <scope>NUCLEOTIDE SEQUENCE [LARGE SCALE GENOMIC DNA]</scope>
    <source>
        <strain evidence="2">fig4</strain>
    </source>
</reference>
<dbReference type="AlphaFoldDB" id="A0A5B9DSD2"/>
<sequence length="268" mass="28946">MTAPLTITEDVLHAYADGRLDGSARAAVEAHLEAHPEAAAEVAQWQRQRDAIETLFDPVAGEPVPDRLNPHRIAAARQGSAGGWLPFAAAAIVLVGLGVGAGWTARDLFQPEETPSQMLIASAVNAHALYVKENRHAVEVAAAEEGHLTTWLSNRLNHQLDAPDLSPQGFTLVGGRLLPPDVYRNTGPAAQLMYENGTKDRLTVYVTAALPDKARAYQFEAVNGLDAFYWANDAITCTVVGDLPQDQMQTVAKLVYQQLTRLPDPVRG</sequence>
<evidence type="ECO:0000313" key="2">
    <source>
        <dbReference type="Proteomes" id="UP000321062"/>
    </source>
</evidence>
<protein>
    <submittedName>
        <fullName evidence="1">Anti-sigma factor</fullName>
    </submittedName>
</protein>
<dbReference type="OrthoDB" id="7187254at2"/>
<gene>
    <name evidence="1" type="ORF">FNA67_18595</name>
</gene>
<proteinExistence type="predicted"/>
<organism evidence="1 2">
    <name type="scientific">Paradevosia tibetensis</name>
    <dbReference type="NCBI Taxonomy" id="1447062"/>
    <lineage>
        <taxon>Bacteria</taxon>
        <taxon>Pseudomonadati</taxon>
        <taxon>Pseudomonadota</taxon>
        <taxon>Alphaproteobacteria</taxon>
        <taxon>Hyphomicrobiales</taxon>
        <taxon>Devosiaceae</taxon>
        <taxon>Paradevosia</taxon>
    </lineage>
</organism>
<dbReference type="RefSeq" id="WP_147657519.1">
    <property type="nucleotide sequence ID" value="NZ_BMFM01000002.1"/>
</dbReference>
<accession>A0A5B9DSD2</accession>
<dbReference type="InterPro" id="IPR041916">
    <property type="entry name" value="Anti_sigma_zinc_sf"/>
</dbReference>
<dbReference type="Gene3D" id="1.10.10.1320">
    <property type="entry name" value="Anti-sigma factor, zinc-finger domain"/>
    <property type="match status" value="1"/>
</dbReference>
<evidence type="ECO:0000313" key="1">
    <source>
        <dbReference type="EMBL" id="QEE22056.1"/>
    </source>
</evidence>
<dbReference type="KEGG" id="yti:FNA67_18595"/>
<dbReference type="EMBL" id="CP041690">
    <property type="protein sequence ID" value="QEE22056.1"/>
    <property type="molecule type" value="Genomic_DNA"/>
</dbReference>
<dbReference type="InterPro" id="IPR027383">
    <property type="entry name" value="Znf_put"/>
</dbReference>